<evidence type="ECO:0000313" key="2">
    <source>
        <dbReference type="Proteomes" id="UP000326565"/>
    </source>
</evidence>
<dbReference type="EMBL" id="ML732363">
    <property type="protein sequence ID" value="KAB8068976.1"/>
    <property type="molecule type" value="Genomic_DNA"/>
</dbReference>
<proteinExistence type="predicted"/>
<organism evidence="1 2">
    <name type="scientific">Aspergillus leporis</name>
    <dbReference type="NCBI Taxonomy" id="41062"/>
    <lineage>
        <taxon>Eukaryota</taxon>
        <taxon>Fungi</taxon>
        <taxon>Dikarya</taxon>
        <taxon>Ascomycota</taxon>
        <taxon>Pezizomycotina</taxon>
        <taxon>Eurotiomycetes</taxon>
        <taxon>Eurotiomycetidae</taxon>
        <taxon>Eurotiales</taxon>
        <taxon>Aspergillaceae</taxon>
        <taxon>Aspergillus</taxon>
        <taxon>Aspergillus subgen. Circumdati</taxon>
    </lineage>
</organism>
<protein>
    <submittedName>
        <fullName evidence="1">Uncharacterized protein</fullName>
    </submittedName>
</protein>
<reference evidence="1 2" key="1">
    <citation type="submission" date="2019-04" db="EMBL/GenBank/DDBJ databases">
        <title>Friends and foes A comparative genomics study of 23 Aspergillus species from section Flavi.</title>
        <authorList>
            <consortium name="DOE Joint Genome Institute"/>
            <person name="Kjaerbolling I."/>
            <person name="Vesth T."/>
            <person name="Frisvad J.C."/>
            <person name="Nybo J.L."/>
            <person name="Theobald S."/>
            <person name="Kildgaard S."/>
            <person name="Isbrandt T."/>
            <person name="Kuo A."/>
            <person name="Sato A."/>
            <person name="Lyhne E.K."/>
            <person name="Kogle M.E."/>
            <person name="Wiebenga A."/>
            <person name="Kun R.S."/>
            <person name="Lubbers R.J."/>
            <person name="Makela M.R."/>
            <person name="Barry K."/>
            <person name="Chovatia M."/>
            <person name="Clum A."/>
            <person name="Daum C."/>
            <person name="Haridas S."/>
            <person name="He G."/>
            <person name="LaButti K."/>
            <person name="Lipzen A."/>
            <person name="Mondo S."/>
            <person name="Riley R."/>
            <person name="Salamov A."/>
            <person name="Simmons B.A."/>
            <person name="Magnuson J.K."/>
            <person name="Henrissat B."/>
            <person name="Mortensen U.H."/>
            <person name="Larsen T.O."/>
            <person name="Devries R.P."/>
            <person name="Grigoriev I.V."/>
            <person name="Machida M."/>
            <person name="Baker S.E."/>
            <person name="Andersen M.R."/>
        </authorList>
    </citation>
    <scope>NUCLEOTIDE SEQUENCE [LARGE SCALE GENOMIC DNA]</scope>
    <source>
        <strain evidence="1 2">CBS 151.66</strain>
    </source>
</reference>
<dbReference type="AlphaFoldDB" id="A0A5N5WK99"/>
<accession>A0A5N5WK99</accession>
<evidence type="ECO:0000313" key="1">
    <source>
        <dbReference type="EMBL" id="KAB8068976.1"/>
    </source>
</evidence>
<name>A0A5N5WK99_9EURO</name>
<keyword evidence="2" id="KW-1185">Reference proteome</keyword>
<sequence length="178" mass="20071">MGEPEFFGQQLLFLPVQTWSSCFYREGTGDTPLPDRIAISGSHCIEDFSEKTRSPSRIRNEGPQFLHAALLKDWAWAFLSRQDFLALSGRLRGQLESKKPMSGHIEPRGEGGLRLPQWLPFGEVAGGRWPHPHHDLGIETLDAESYFSLSVFECEDVWALCMHCTYIFLISLSSGNGE</sequence>
<dbReference type="Proteomes" id="UP000326565">
    <property type="component" value="Unassembled WGS sequence"/>
</dbReference>
<gene>
    <name evidence="1" type="ORF">BDV29DRAFT_183653</name>
</gene>